<keyword evidence="1" id="KW-0418">Kinase</keyword>
<accession>A0ABY5KNE2</accession>
<name>A0ABY5KNE2_9CELL</name>
<sequence>MTDERSRVLHRVAAAVPDAHRLGRPVRVGVDGVDGVGKTTFADDLADLLRADGREVLRASVDGFHRPADERYRRGRTSPEGFFLDSYDLDAFRRMLLDPLAPGRTGPRRVRTAVRDVVTDTALETPWRDVTDTTVAVVDGVFLQRGELVDAWDLRVWLDAPFEATYARMAARDGCPPDPAHPANARYREGQLLYLAACRPVERAHVVLDHTDPSRPRVVRGA</sequence>
<dbReference type="InterPro" id="IPR027417">
    <property type="entry name" value="P-loop_NTPase"/>
</dbReference>
<reference evidence="1 2" key="1">
    <citation type="submission" date="2022-07" db="EMBL/GenBank/DDBJ databases">
        <title>Novel species in genus cellulomonas.</title>
        <authorList>
            <person name="Ye L."/>
        </authorList>
    </citation>
    <scope>NUCLEOTIDE SEQUENCE [LARGE SCALE GENOMIC DNA]</scope>
    <source>
        <strain evidence="2">zg-B89</strain>
    </source>
</reference>
<dbReference type="SUPFAM" id="SSF52540">
    <property type="entry name" value="P-loop containing nucleoside triphosphate hydrolases"/>
    <property type="match status" value="1"/>
</dbReference>
<dbReference type="Proteomes" id="UP001316384">
    <property type="component" value="Chromosome"/>
</dbReference>
<keyword evidence="2" id="KW-1185">Reference proteome</keyword>
<dbReference type="RefSeq" id="WP_227576025.1">
    <property type="nucleotide sequence ID" value="NZ_CP101987.1"/>
</dbReference>
<evidence type="ECO:0000313" key="1">
    <source>
        <dbReference type="EMBL" id="UUI70671.1"/>
    </source>
</evidence>
<keyword evidence="1" id="KW-0808">Transferase</keyword>
<dbReference type="EMBL" id="CP101987">
    <property type="protein sequence ID" value="UUI70671.1"/>
    <property type="molecule type" value="Genomic_DNA"/>
</dbReference>
<protein>
    <submittedName>
        <fullName evidence="1">Uridine kinase</fullName>
    </submittedName>
</protein>
<dbReference type="GO" id="GO:0016301">
    <property type="term" value="F:kinase activity"/>
    <property type="evidence" value="ECO:0007669"/>
    <property type="project" value="UniProtKB-KW"/>
</dbReference>
<gene>
    <name evidence="1" type="ORF">NP048_12805</name>
</gene>
<evidence type="ECO:0000313" key="2">
    <source>
        <dbReference type="Proteomes" id="UP001316384"/>
    </source>
</evidence>
<organism evidence="1 2">
    <name type="scientific">Cellulomonas xiejunii</name>
    <dbReference type="NCBI Taxonomy" id="2968083"/>
    <lineage>
        <taxon>Bacteria</taxon>
        <taxon>Bacillati</taxon>
        <taxon>Actinomycetota</taxon>
        <taxon>Actinomycetes</taxon>
        <taxon>Micrococcales</taxon>
        <taxon>Cellulomonadaceae</taxon>
        <taxon>Cellulomonas</taxon>
    </lineage>
</organism>
<dbReference type="Gene3D" id="3.40.50.300">
    <property type="entry name" value="P-loop containing nucleotide triphosphate hydrolases"/>
    <property type="match status" value="1"/>
</dbReference>
<proteinExistence type="predicted"/>